<dbReference type="GO" id="GO:0000027">
    <property type="term" value="P:ribosomal large subunit assembly"/>
    <property type="evidence" value="ECO:0007669"/>
    <property type="project" value="InterPro"/>
</dbReference>
<protein>
    <recommendedName>
        <fullName evidence="3 6">Ribosome production factor 2 homolog</fullName>
    </recommendedName>
    <alternativeName>
        <fullName evidence="5 6">Ribosome biogenesis protein RPF2 homolog</fullName>
    </alternativeName>
</protein>
<dbReference type="Proteomes" id="UP000659654">
    <property type="component" value="Unassembled WGS sequence"/>
</dbReference>
<feature type="domain" description="Brix" evidence="7">
    <location>
        <begin position="29"/>
        <end position="233"/>
    </location>
</feature>
<dbReference type="SMART" id="SM00879">
    <property type="entry name" value="Brix"/>
    <property type="match status" value="1"/>
</dbReference>
<organism evidence="8 9">
    <name type="scientific">Bursaphelenchus xylophilus</name>
    <name type="common">Pinewood nematode worm</name>
    <name type="synonym">Aphelenchoides xylophilus</name>
    <dbReference type="NCBI Taxonomy" id="6326"/>
    <lineage>
        <taxon>Eukaryota</taxon>
        <taxon>Metazoa</taxon>
        <taxon>Ecdysozoa</taxon>
        <taxon>Nematoda</taxon>
        <taxon>Chromadorea</taxon>
        <taxon>Rhabditida</taxon>
        <taxon>Tylenchina</taxon>
        <taxon>Tylenchomorpha</taxon>
        <taxon>Aphelenchoidea</taxon>
        <taxon>Aphelenchoididae</taxon>
        <taxon>Bursaphelenchus</taxon>
    </lineage>
</organism>
<dbReference type="InterPro" id="IPR007109">
    <property type="entry name" value="Brix"/>
</dbReference>
<dbReference type="Pfam" id="PF04427">
    <property type="entry name" value="Brix"/>
    <property type="match status" value="1"/>
</dbReference>
<evidence type="ECO:0000256" key="5">
    <source>
        <dbReference type="ARBA" id="ARBA00030889"/>
    </source>
</evidence>
<evidence type="ECO:0000256" key="3">
    <source>
        <dbReference type="ARBA" id="ARBA00020387"/>
    </source>
</evidence>
<evidence type="ECO:0000256" key="1">
    <source>
        <dbReference type="ARBA" id="ARBA00004604"/>
    </source>
</evidence>
<dbReference type="Proteomes" id="UP000582659">
    <property type="component" value="Unassembled WGS sequence"/>
</dbReference>
<sequence>MAPIFNKAKTRRGKKFLEDRAPKITENDKNTLLLKGGKTNETLQSFLTDIHALKKPLVEKLKYRNPIHLFDEESFICKMSHKYDSSIFCMIANSKKHPNMVCIGRMFDYELLDLVELRLSNYVPQSSFKNGSVGAETKPCIVLNGSLFEVDDSFKRVGNMLVDFFRGAVVDSIRLQGLELVISLTATADGKVLMRTYRSILKKSSGSSPRVELVDLGPHADFEIVRSKFASDSLMKKATKKPKVVVNKMRKNTSLDPFETKLARIHVGKQDLNSIQTRKVKALKRKKE</sequence>
<evidence type="ECO:0000313" key="9">
    <source>
        <dbReference type="Proteomes" id="UP000659654"/>
    </source>
</evidence>
<dbReference type="OrthoDB" id="407658at2759"/>
<dbReference type="PROSITE" id="PS50833">
    <property type="entry name" value="BRIX"/>
    <property type="match status" value="1"/>
</dbReference>
<dbReference type="SMR" id="A0A7I8XHN4"/>
<name>A0A7I8XHN4_BURXY</name>
<comment type="subcellular location">
    <subcellularLocation>
        <location evidence="1 6">Nucleus</location>
        <location evidence="1 6">Nucleolus</location>
    </subcellularLocation>
</comment>
<dbReference type="EMBL" id="CAJFDI010000001">
    <property type="protein sequence ID" value="CAD5209497.1"/>
    <property type="molecule type" value="Genomic_DNA"/>
</dbReference>
<dbReference type="AlphaFoldDB" id="A0A7I8XHN4"/>
<comment type="similarity">
    <text evidence="2 6">Belongs to the RPF2 family.</text>
</comment>
<dbReference type="GO" id="GO:0005730">
    <property type="term" value="C:nucleolus"/>
    <property type="evidence" value="ECO:0007669"/>
    <property type="project" value="UniProtKB-SubCell"/>
</dbReference>
<keyword evidence="9" id="KW-1185">Reference proteome</keyword>
<comment type="caution">
    <text evidence="8">The sequence shown here is derived from an EMBL/GenBank/DDBJ whole genome shotgun (WGS) entry which is preliminary data.</text>
</comment>
<gene>
    <name evidence="8" type="ORF">BXYJ_LOCUS1465</name>
</gene>
<dbReference type="PANTHER" id="PTHR12728:SF0">
    <property type="entry name" value="RIBOSOME PRODUCTION FACTOR 2 HOMOLOG"/>
    <property type="match status" value="1"/>
</dbReference>
<dbReference type="InterPro" id="IPR039770">
    <property type="entry name" value="Rpf2"/>
</dbReference>
<evidence type="ECO:0000256" key="4">
    <source>
        <dbReference type="ARBA" id="ARBA00023242"/>
    </source>
</evidence>
<evidence type="ECO:0000313" key="8">
    <source>
        <dbReference type="EMBL" id="CAD5209497.1"/>
    </source>
</evidence>
<dbReference type="GO" id="GO:0019843">
    <property type="term" value="F:rRNA binding"/>
    <property type="evidence" value="ECO:0007669"/>
    <property type="project" value="UniProtKB-UniRule"/>
</dbReference>
<dbReference type="EMBL" id="CAJFCV020000001">
    <property type="protein sequence ID" value="CAG9084580.1"/>
    <property type="molecule type" value="Genomic_DNA"/>
</dbReference>
<evidence type="ECO:0000259" key="7">
    <source>
        <dbReference type="PROSITE" id="PS50833"/>
    </source>
</evidence>
<reference evidence="8" key="1">
    <citation type="submission" date="2020-09" db="EMBL/GenBank/DDBJ databases">
        <authorList>
            <person name="Kikuchi T."/>
        </authorList>
    </citation>
    <scope>NUCLEOTIDE SEQUENCE</scope>
    <source>
        <strain evidence="8">Ka4C1</strain>
    </source>
</reference>
<evidence type="ECO:0000256" key="2">
    <source>
        <dbReference type="ARBA" id="ARBA00010782"/>
    </source>
</evidence>
<dbReference type="PANTHER" id="PTHR12728">
    <property type="entry name" value="BRIX DOMAIN CONTAINING PROTEIN"/>
    <property type="match status" value="1"/>
</dbReference>
<evidence type="ECO:0000256" key="6">
    <source>
        <dbReference type="RuleBase" id="RU367086"/>
    </source>
</evidence>
<proteinExistence type="inferred from homology"/>
<keyword evidence="4 6" id="KW-0539">Nucleus</keyword>
<dbReference type="GO" id="GO:0000463">
    <property type="term" value="P:maturation of LSU-rRNA from tricistronic rRNA transcript (SSU-rRNA, 5.8S rRNA, LSU-rRNA)"/>
    <property type="evidence" value="ECO:0007669"/>
    <property type="project" value="TreeGrafter"/>
</dbReference>
<accession>A0A7I8XHN4</accession>